<dbReference type="PROSITE" id="PS51257">
    <property type="entry name" value="PROKAR_LIPOPROTEIN"/>
    <property type="match status" value="1"/>
</dbReference>
<evidence type="ECO:0008006" key="4">
    <source>
        <dbReference type="Google" id="ProtNLM"/>
    </source>
</evidence>
<keyword evidence="1" id="KW-0472">Membrane</keyword>
<dbReference type="EMBL" id="CP022163">
    <property type="protein sequence ID" value="ATB31299.1"/>
    <property type="molecule type" value="Genomic_DNA"/>
</dbReference>
<accession>A0A250IHK3</accession>
<keyword evidence="1" id="KW-0812">Transmembrane</keyword>
<dbReference type="AlphaFoldDB" id="A0A250IHK3"/>
<dbReference type="Proteomes" id="UP000217289">
    <property type="component" value="Chromosome"/>
</dbReference>
<organism evidence="2 3">
    <name type="scientific">Melittangium boletus DSM 14713</name>
    <dbReference type="NCBI Taxonomy" id="1294270"/>
    <lineage>
        <taxon>Bacteria</taxon>
        <taxon>Pseudomonadati</taxon>
        <taxon>Myxococcota</taxon>
        <taxon>Myxococcia</taxon>
        <taxon>Myxococcales</taxon>
        <taxon>Cystobacterineae</taxon>
        <taxon>Archangiaceae</taxon>
        <taxon>Melittangium</taxon>
    </lineage>
</organism>
<sequence length="131" mass="14247">MRRPIALWRIALIVWVISFGVLACIEKYTVSKSVAYPGRIDWLAVAILSGAVASLVVMIVQRIREQPTPEQRAALAAIFEAGPGTRGAVVVTRNGVPEVIATVRSKEEYLELAGSGQLPEDHHVYLPSDVV</sequence>
<name>A0A250IHK3_9BACT</name>
<dbReference type="RefSeq" id="WP_095979643.1">
    <property type="nucleotide sequence ID" value="NZ_CP022163.1"/>
</dbReference>
<dbReference type="KEGG" id="mbd:MEBOL_004761"/>
<proteinExistence type="predicted"/>
<keyword evidence="3" id="KW-1185">Reference proteome</keyword>
<reference evidence="2 3" key="1">
    <citation type="submission" date="2017-06" db="EMBL/GenBank/DDBJ databases">
        <authorList>
            <person name="Kim H.J."/>
            <person name="Triplett B.A."/>
        </authorList>
    </citation>
    <scope>NUCLEOTIDE SEQUENCE [LARGE SCALE GENOMIC DNA]</scope>
    <source>
        <strain evidence="2 3">DSM 14713</strain>
    </source>
</reference>
<protein>
    <recommendedName>
        <fullName evidence="4">Lipoprotein</fullName>
    </recommendedName>
</protein>
<feature type="transmembrane region" description="Helical" evidence="1">
    <location>
        <begin position="7"/>
        <end position="30"/>
    </location>
</feature>
<evidence type="ECO:0000313" key="2">
    <source>
        <dbReference type="EMBL" id="ATB31299.1"/>
    </source>
</evidence>
<evidence type="ECO:0000256" key="1">
    <source>
        <dbReference type="SAM" id="Phobius"/>
    </source>
</evidence>
<dbReference type="OrthoDB" id="9928940at2"/>
<feature type="transmembrane region" description="Helical" evidence="1">
    <location>
        <begin position="42"/>
        <end position="60"/>
    </location>
</feature>
<keyword evidence="1" id="KW-1133">Transmembrane helix</keyword>
<gene>
    <name evidence="2" type="ORF">MEBOL_004761</name>
</gene>
<evidence type="ECO:0000313" key="3">
    <source>
        <dbReference type="Proteomes" id="UP000217289"/>
    </source>
</evidence>